<sequence>MEHISLTRAYLETLTTEDLVRLGDEFGIDIPPALNRHLIIGELLEIQADFYSDTPAASSFADVLPNGMLNAVPESYNETCIRVLLRNPGWVFVFWDFRAVEFSACTAQRGFESFGLRTSFFEDSALTERRDSYSIAVSPSDRKWYIHLSERDCFCRVDLIAMHSDGKDLPLAQSNTVVVPPAAGIELSKAPGVREPPLLALSGIGELRKRYWRNHRQSFL</sequence>
<organism evidence="1 2">
    <name type="scientific">Candidatus Avitreponema avistercoris</name>
    <dbReference type="NCBI Taxonomy" id="2840705"/>
    <lineage>
        <taxon>Bacteria</taxon>
        <taxon>Pseudomonadati</taxon>
        <taxon>Spirochaetota</taxon>
        <taxon>Spirochaetia</taxon>
        <taxon>Spirochaetales</taxon>
        <taxon>Candidatus Avitreponema</taxon>
    </lineage>
</organism>
<reference evidence="1" key="2">
    <citation type="journal article" date="2021" name="PeerJ">
        <title>Extensive microbial diversity within the chicken gut microbiome revealed by metagenomics and culture.</title>
        <authorList>
            <person name="Gilroy R."/>
            <person name="Ravi A."/>
            <person name="Getino M."/>
            <person name="Pursley I."/>
            <person name="Horton D.L."/>
            <person name="Alikhan N.F."/>
            <person name="Baker D."/>
            <person name="Gharbi K."/>
            <person name="Hall N."/>
            <person name="Watson M."/>
            <person name="Adriaenssens E.M."/>
            <person name="Foster-Nyarko E."/>
            <person name="Jarju S."/>
            <person name="Secka A."/>
            <person name="Antonio M."/>
            <person name="Oren A."/>
            <person name="Chaudhuri R.R."/>
            <person name="La Ragione R."/>
            <person name="Hildebrand F."/>
            <person name="Pallen M.J."/>
        </authorList>
    </citation>
    <scope>NUCLEOTIDE SEQUENCE</scope>
    <source>
        <strain evidence="1">B3-4054</strain>
    </source>
</reference>
<gene>
    <name evidence="1" type="ORF">IAA96_04060</name>
</gene>
<comment type="caution">
    <text evidence="1">The sequence shown here is derived from an EMBL/GenBank/DDBJ whole genome shotgun (WGS) entry which is preliminary data.</text>
</comment>
<name>A0A9D9ELF6_9SPIR</name>
<protein>
    <submittedName>
        <fullName evidence="1">DUF4912 domain-containing protein</fullName>
    </submittedName>
</protein>
<reference evidence="1" key="1">
    <citation type="submission" date="2020-10" db="EMBL/GenBank/DDBJ databases">
        <authorList>
            <person name="Gilroy R."/>
        </authorList>
    </citation>
    <scope>NUCLEOTIDE SEQUENCE</scope>
    <source>
        <strain evidence="1">B3-4054</strain>
    </source>
</reference>
<dbReference type="AlphaFoldDB" id="A0A9D9ELF6"/>
<dbReference type="Pfam" id="PF16258">
    <property type="entry name" value="DUF4912"/>
    <property type="match status" value="1"/>
</dbReference>
<dbReference type="Proteomes" id="UP000823616">
    <property type="component" value="Unassembled WGS sequence"/>
</dbReference>
<proteinExistence type="predicted"/>
<dbReference type="InterPro" id="IPR032585">
    <property type="entry name" value="DUF4912"/>
</dbReference>
<dbReference type="EMBL" id="JADIMS010000065">
    <property type="protein sequence ID" value="MBO8450261.1"/>
    <property type="molecule type" value="Genomic_DNA"/>
</dbReference>
<accession>A0A9D9ELF6</accession>
<evidence type="ECO:0000313" key="2">
    <source>
        <dbReference type="Proteomes" id="UP000823616"/>
    </source>
</evidence>
<evidence type="ECO:0000313" key="1">
    <source>
        <dbReference type="EMBL" id="MBO8450261.1"/>
    </source>
</evidence>